<name>A0ABS4YL96_9MICO</name>
<evidence type="ECO:0008006" key="4">
    <source>
        <dbReference type="Google" id="ProtNLM"/>
    </source>
</evidence>
<sequence length="291" mass="33228">MAYLDELGHVGPYISTGHKKFNHNPIFGYGGIVLPERQIRKFGAKFEHLKARQFRNEIIPSGKHPRRWEKKGSEIFSTGAHSKYPERADLIADLADYLRKLDGRVVFYGHRKPFGTTKETGRTPSETTTLALTEVVRRLCRYADKRDESLMVLLDRGGPMPREEAITAMASFIYSSDERSVKRIVEVPVELESHRYGSVQYADWLCSILSRASHYHFSDSNEFAWSPPVLEQIVGGRIMQGSRIWLPEHKWAVTEKALVRPGKWIDSGKARSLSSGHTEHLTQSVRDAIRH</sequence>
<organism evidence="2 3">
    <name type="scientific">Brachybacterium fresconis</name>
    <dbReference type="NCBI Taxonomy" id="173363"/>
    <lineage>
        <taxon>Bacteria</taxon>
        <taxon>Bacillati</taxon>
        <taxon>Actinomycetota</taxon>
        <taxon>Actinomycetes</taxon>
        <taxon>Micrococcales</taxon>
        <taxon>Dermabacteraceae</taxon>
        <taxon>Brachybacterium</taxon>
    </lineage>
</organism>
<evidence type="ECO:0000313" key="2">
    <source>
        <dbReference type="EMBL" id="MBP2408673.1"/>
    </source>
</evidence>
<evidence type="ECO:0000313" key="3">
    <source>
        <dbReference type="Proteomes" id="UP000698222"/>
    </source>
</evidence>
<reference evidence="2 3" key="1">
    <citation type="submission" date="2021-03" db="EMBL/GenBank/DDBJ databases">
        <title>Sequencing the genomes of 1000 actinobacteria strains.</title>
        <authorList>
            <person name="Klenk H.-P."/>
        </authorList>
    </citation>
    <scope>NUCLEOTIDE SEQUENCE [LARGE SCALE GENOMIC DNA]</scope>
    <source>
        <strain evidence="2 3">DSM 14564</strain>
    </source>
</reference>
<accession>A0ABS4YL96</accession>
<keyword evidence="3" id="KW-1185">Reference proteome</keyword>
<dbReference type="Pfam" id="PF12686">
    <property type="entry name" value="DUF3800"/>
    <property type="match status" value="1"/>
</dbReference>
<feature type="region of interest" description="Disordered" evidence="1">
    <location>
        <begin position="269"/>
        <end position="291"/>
    </location>
</feature>
<protein>
    <recommendedName>
        <fullName evidence="4">DUF3800 domain-containing protein</fullName>
    </recommendedName>
</protein>
<dbReference type="InterPro" id="IPR024524">
    <property type="entry name" value="DUF3800"/>
</dbReference>
<dbReference type="Proteomes" id="UP000698222">
    <property type="component" value="Unassembled WGS sequence"/>
</dbReference>
<comment type="caution">
    <text evidence="2">The sequence shown here is derived from an EMBL/GenBank/DDBJ whole genome shotgun (WGS) entry which is preliminary data.</text>
</comment>
<dbReference type="RefSeq" id="WP_209889482.1">
    <property type="nucleotide sequence ID" value="NZ_BAAAJV010000001.1"/>
</dbReference>
<evidence type="ECO:0000256" key="1">
    <source>
        <dbReference type="SAM" id="MobiDB-lite"/>
    </source>
</evidence>
<gene>
    <name evidence="2" type="ORF">JOF44_001576</name>
</gene>
<proteinExistence type="predicted"/>
<dbReference type="EMBL" id="JAGIOC010000001">
    <property type="protein sequence ID" value="MBP2408673.1"/>
    <property type="molecule type" value="Genomic_DNA"/>
</dbReference>
<feature type="compositionally biased region" description="Polar residues" evidence="1">
    <location>
        <begin position="272"/>
        <end position="285"/>
    </location>
</feature>